<dbReference type="PANTHER" id="PTHR33204:SF18">
    <property type="entry name" value="TRANSCRIPTIONAL REGULATORY PROTEIN"/>
    <property type="match status" value="1"/>
</dbReference>
<dbReference type="AlphaFoldDB" id="A0A238VJV9"/>
<dbReference type="SUPFAM" id="SSF46785">
    <property type="entry name" value="Winged helix' DNA-binding domain"/>
    <property type="match status" value="1"/>
</dbReference>
<evidence type="ECO:0000256" key="1">
    <source>
        <dbReference type="ARBA" id="ARBA00023015"/>
    </source>
</evidence>
<protein>
    <submittedName>
        <fullName evidence="5">Transcriptional regulator, HxlR family</fullName>
    </submittedName>
</protein>
<feature type="domain" description="HTH hxlR-type" evidence="4">
    <location>
        <begin position="13"/>
        <end position="112"/>
    </location>
</feature>
<accession>A0A238VJV9</accession>
<evidence type="ECO:0000259" key="4">
    <source>
        <dbReference type="PROSITE" id="PS51118"/>
    </source>
</evidence>
<evidence type="ECO:0000256" key="3">
    <source>
        <dbReference type="ARBA" id="ARBA00023163"/>
    </source>
</evidence>
<dbReference type="PROSITE" id="PS51118">
    <property type="entry name" value="HTH_HXLR"/>
    <property type="match status" value="1"/>
</dbReference>
<reference evidence="5 6" key="1">
    <citation type="submission" date="2017-06" db="EMBL/GenBank/DDBJ databases">
        <authorList>
            <person name="Kim H.J."/>
            <person name="Triplett B.A."/>
        </authorList>
    </citation>
    <scope>NUCLEOTIDE SEQUENCE [LARGE SCALE GENOMIC DNA]</scope>
    <source>
        <strain evidence="5 6">DSM 8800</strain>
    </source>
</reference>
<proteinExistence type="predicted"/>
<name>A0A238VJV9_HALVU</name>
<dbReference type="OrthoDB" id="10490at2157"/>
<dbReference type="GO" id="GO:0003677">
    <property type="term" value="F:DNA binding"/>
    <property type="evidence" value="ECO:0007669"/>
    <property type="project" value="UniProtKB-KW"/>
</dbReference>
<dbReference type="InterPro" id="IPR036390">
    <property type="entry name" value="WH_DNA-bd_sf"/>
</dbReference>
<dbReference type="Gene3D" id="3.40.50.2300">
    <property type="match status" value="1"/>
</dbReference>
<dbReference type="SUPFAM" id="SSF52172">
    <property type="entry name" value="CheY-like"/>
    <property type="match status" value="1"/>
</dbReference>
<dbReference type="PANTHER" id="PTHR33204">
    <property type="entry name" value="TRANSCRIPTIONAL REGULATOR, MARR FAMILY"/>
    <property type="match status" value="1"/>
</dbReference>
<organism evidence="5 6">
    <name type="scientific">Halorubrum vacuolatum</name>
    <name type="common">Natronobacterium vacuolatum</name>
    <dbReference type="NCBI Taxonomy" id="63740"/>
    <lineage>
        <taxon>Archaea</taxon>
        <taxon>Methanobacteriati</taxon>
        <taxon>Methanobacteriota</taxon>
        <taxon>Stenosarchaea group</taxon>
        <taxon>Halobacteria</taxon>
        <taxon>Halobacteriales</taxon>
        <taxon>Haloferacaceae</taxon>
        <taxon>Halorubrum</taxon>
    </lineage>
</organism>
<keyword evidence="2" id="KW-0238">DNA-binding</keyword>
<dbReference type="Gene3D" id="1.10.10.10">
    <property type="entry name" value="Winged helix-like DNA-binding domain superfamily/Winged helix DNA-binding domain"/>
    <property type="match status" value="1"/>
</dbReference>
<dbReference type="Proteomes" id="UP000198397">
    <property type="component" value="Unassembled WGS sequence"/>
</dbReference>
<evidence type="ECO:0000313" key="5">
    <source>
        <dbReference type="EMBL" id="SNR34655.1"/>
    </source>
</evidence>
<keyword evidence="3" id="KW-0804">Transcription</keyword>
<gene>
    <name evidence="5" type="ORF">SAMN06264855_10328</name>
</gene>
<evidence type="ECO:0000313" key="6">
    <source>
        <dbReference type="Proteomes" id="UP000198397"/>
    </source>
</evidence>
<dbReference type="InterPro" id="IPR036388">
    <property type="entry name" value="WH-like_DNA-bd_sf"/>
</dbReference>
<keyword evidence="6" id="KW-1185">Reference proteome</keyword>
<dbReference type="RefSeq" id="WP_089383837.1">
    <property type="nucleotide sequence ID" value="NZ_FZNQ01000003.1"/>
</dbReference>
<evidence type="ECO:0000256" key="2">
    <source>
        <dbReference type="ARBA" id="ARBA00023125"/>
    </source>
</evidence>
<dbReference type="InterPro" id="IPR011006">
    <property type="entry name" value="CheY-like_superfamily"/>
</dbReference>
<keyword evidence="1" id="KW-0805">Transcription regulation</keyword>
<dbReference type="Pfam" id="PF01638">
    <property type="entry name" value="HxlR"/>
    <property type="match status" value="1"/>
</dbReference>
<dbReference type="EMBL" id="FZNQ01000003">
    <property type="protein sequence ID" value="SNR34655.1"/>
    <property type="molecule type" value="Genomic_DNA"/>
</dbReference>
<dbReference type="InterPro" id="IPR002577">
    <property type="entry name" value="HTH_HxlR"/>
</dbReference>
<sequence length="274" mass="30461">MSRDGPDASSDRRPALDALSLLAGKWRPTVLILLIREGPLGFNDILGRIPDVSGKVLSETLDTLVDAGLIRRRVTSESPLRVQYTATEAGQGMAPVFDALDDWGRRHLEPDDPVVLLADGDRRITEMYGGWMSDRYTVIRVHDADEFADHRGTEPTVVVFDERFPGLSLPRMRRVVGSTPRTIALIGDRPTVDLLDLDCDDVLRKPVVRSTLLEAVDRQLARRDEPSERREHAAIAARISLLEAVHPPGRLEASDAYLDACERLDELESLLADD</sequence>